<dbReference type="AlphaFoldDB" id="A0A9X0AU47"/>
<feature type="domain" description="3-beta hydroxysteroid dehydrogenase/isomerase" evidence="1">
    <location>
        <begin position="123"/>
        <end position="217"/>
    </location>
</feature>
<dbReference type="GO" id="GO:0006694">
    <property type="term" value="P:steroid biosynthetic process"/>
    <property type="evidence" value="ECO:0007669"/>
    <property type="project" value="InterPro"/>
</dbReference>
<proteinExistence type="predicted"/>
<dbReference type="EMBL" id="JAPEIS010000003">
    <property type="protein sequence ID" value="KAJ8068513.1"/>
    <property type="molecule type" value="Genomic_DNA"/>
</dbReference>
<gene>
    <name evidence="2" type="ORF">OCU04_004063</name>
</gene>
<protein>
    <recommendedName>
        <fullName evidence="1">3-beta hydroxysteroid dehydrogenase/isomerase domain-containing protein</fullName>
    </recommendedName>
</protein>
<dbReference type="InterPro" id="IPR002225">
    <property type="entry name" value="3Beta_OHSteriod_DH/Estase"/>
</dbReference>
<evidence type="ECO:0000313" key="2">
    <source>
        <dbReference type="EMBL" id="KAJ8068513.1"/>
    </source>
</evidence>
<evidence type="ECO:0000259" key="1">
    <source>
        <dbReference type="Pfam" id="PF01073"/>
    </source>
</evidence>
<comment type="caution">
    <text evidence="2">The sequence shown here is derived from an EMBL/GenBank/DDBJ whole genome shotgun (WGS) entry which is preliminary data.</text>
</comment>
<dbReference type="Proteomes" id="UP001152300">
    <property type="component" value="Unassembled WGS sequence"/>
</dbReference>
<keyword evidence="3" id="KW-1185">Reference proteome</keyword>
<name>A0A9X0AU47_9HELO</name>
<reference evidence="2" key="1">
    <citation type="submission" date="2022-11" db="EMBL/GenBank/DDBJ databases">
        <title>Genome Resource of Sclerotinia nivalis Strain SnTB1, a Plant Pathogen Isolated from American Ginseng.</title>
        <authorList>
            <person name="Fan S."/>
        </authorList>
    </citation>
    <scope>NUCLEOTIDE SEQUENCE</scope>
    <source>
        <strain evidence="2">SnTB1</strain>
    </source>
</reference>
<dbReference type="PANTHER" id="PTHR43000">
    <property type="entry name" value="DTDP-D-GLUCOSE 4,6-DEHYDRATASE-RELATED"/>
    <property type="match status" value="1"/>
</dbReference>
<dbReference type="SUPFAM" id="SSF51735">
    <property type="entry name" value="NAD(P)-binding Rossmann-fold domains"/>
    <property type="match status" value="1"/>
</dbReference>
<feature type="domain" description="3-beta hydroxysteroid dehydrogenase/isomerase" evidence="1">
    <location>
        <begin position="7"/>
        <end position="122"/>
    </location>
</feature>
<evidence type="ECO:0000313" key="3">
    <source>
        <dbReference type="Proteomes" id="UP001152300"/>
    </source>
</evidence>
<dbReference type="GO" id="GO:0016616">
    <property type="term" value="F:oxidoreductase activity, acting on the CH-OH group of donors, NAD or NADP as acceptor"/>
    <property type="evidence" value="ECO:0007669"/>
    <property type="project" value="InterPro"/>
</dbReference>
<dbReference type="InterPro" id="IPR036291">
    <property type="entry name" value="NAD(P)-bd_dom_sf"/>
</dbReference>
<dbReference type="Gene3D" id="3.40.50.720">
    <property type="entry name" value="NAD(P)-binding Rossmann-like Domain"/>
    <property type="match status" value="2"/>
</dbReference>
<sequence length="222" mass="23985">MEIRSALVTGGLGFVGSAIVDAIHEKYPSCLTTILDISDDAYDSRKESKLPSKTDYVVCDILHPEDLARVLLHVKPDVVIHTTGIVPSLSERYHRGMEKKVQQINVEGTRNVLNATRDAGIAAEGIVLAANSPTFSTCIPRPSVLMGPGDHQLIPPIHACIAKRETPFIIGSADNLWDITYVTNVADAHILAAENLLSKTPTAAGEIFFIQNNTPSHSEILA</sequence>
<organism evidence="2 3">
    <name type="scientific">Sclerotinia nivalis</name>
    <dbReference type="NCBI Taxonomy" id="352851"/>
    <lineage>
        <taxon>Eukaryota</taxon>
        <taxon>Fungi</taxon>
        <taxon>Dikarya</taxon>
        <taxon>Ascomycota</taxon>
        <taxon>Pezizomycotina</taxon>
        <taxon>Leotiomycetes</taxon>
        <taxon>Helotiales</taxon>
        <taxon>Sclerotiniaceae</taxon>
        <taxon>Sclerotinia</taxon>
    </lineage>
</organism>
<accession>A0A9X0AU47</accession>
<dbReference type="Pfam" id="PF01073">
    <property type="entry name" value="3Beta_HSD"/>
    <property type="match status" value="2"/>
</dbReference>
<dbReference type="OrthoDB" id="10058185at2759"/>